<dbReference type="CDD" id="cd00200">
    <property type="entry name" value="WD40"/>
    <property type="match status" value="1"/>
</dbReference>
<dbReference type="PROSITE" id="PS50837">
    <property type="entry name" value="NACHT"/>
    <property type="match status" value="1"/>
</dbReference>
<evidence type="ECO:0000313" key="8">
    <source>
        <dbReference type="EMBL" id="KAK6360741.1"/>
    </source>
</evidence>
<dbReference type="InterPro" id="IPR036322">
    <property type="entry name" value="WD40_repeat_dom_sf"/>
</dbReference>
<dbReference type="SUPFAM" id="SSF50998">
    <property type="entry name" value="Quinoprotein alcohol dehydrogenase-like"/>
    <property type="match status" value="1"/>
</dbReference>
<dbReference type="InterPro" id="IPR031352">
    <property type="entry name" value="SesA"/>
</dbReference>
<evidence type="ECO:0000256" key="2">
    <source>
        <dbReference type="ARBA" id="ARBA00022737"/>
    </source>
</evidence>
<comment type="similarity">
    <text evidence="3">Belongs to the WD repeat MDV1/CAF4 family.</text>
</comment>
<dbReference type="InterPro" id="IPR015943">
    <property type="entry name" value="WD40/YVTN_repeat-like_dom_sf"/>
</dbReference>
<dbReference type="PANTHER" id="PTHR22847">
    <property type="entry name" value="WD40 REPEAT PROTEIN"/>
    <property type="match status" value="1"/>
</dbReference>
<dbReference type="Pfam" id="PF24883">
    <property type="entry name" value="NPHP3_N"/>
    <property type="match status" value="1"/>
</dbReference>
<dbReference type="SMART" id="SM00320">
    <property type="entry name" value="WD40"/>
    <property type="match status" value="10"/>
</dbReference>
<dbReference type="Gene3D" id="2.130.10.10">
    <property type="entry name" value="YVTN repeat-like/Quinoprotein amine dehydrogenase"/>
    <property type="match status" value="3"/>
</dbReference>
<dbReference type="GO" id="GO:1990234">
    <property type="term" value="C:transferase complex"/>
    <property type="evidence" value="ECO:0007669"/>
    <property type="project" value="UniProtKB-ARBA"/>
</dbReference>
<evidence type="ECO:0000313" key="9">
    <source>
        <dbReference type="Proteomes" id="UP001373714"/>
    </source>
</evidence>
<evidence type="ECO:0000256" key="6">
    <source>
        <dbReference type="PROSITE-ProRule" id="PRU00221"/>
    </source>
</evidence>
<dbReference type="SUPFAM" id="SSF52540">
    <property type="entry name" value="P-loop containing nucleoside triphosphate hydrolases"/>
    <property type="match status" value="1"/>
</dbReference>
<organism evidence="8 9">
    <name type="scientific">Orbilia blumenaviensis</name>
    <dbReference type="NCBI Taxonomy" id="1796055"/>
    <lineage>
        <taxon>Eukaryota</taxon>
        <taxon>Fungi</taxon>
        <taxon>Dikarya</taxon>
        <taxon>Ascomycota</taxon>
        <taxon>Pezizomycotina</taxon>
        <taxon>Orbiliomycetes</taxon>
        <taxon>Orbiliales</taxon>
        <taxon>Orbiliaceae</taxon>
        <taxon>Orbilia</taxon>
    </lineage>
</organism>
<dbReference type="EMBL" id="JAVHNS010000003">
    <property type="protein sequence ID" value="KAK6360741.1"/>
    <property type="molecule type" value="Genomic_DNA"/>
</dbReference>
<dbReference type="PROSITE" id="PS00678">
    <property type="entry name" value="WD_REPEATS_1"/>
    <property type="match status" value="1"/>
</dbReference>
<dbReference type="PROSITE" id="PS50082">
    <property type="entry name" value="WD_REPEATS_2"/>
    <property type="match status" value="3"/>
</dbReference>
<evidence type="ECO:0000256" key="1">
    <source>
        <dbReference type="ARBA" id="ARBA00022574"/>
    </source>
</evidence>
<accession>A0AAV9VIG9</accession>
<dbReference type="SUPFAM" id="SSF50978">
    <property type="entry name" value="WD40 repeat-like"/>
    <property type="match status" value="1"/>
</dbReference>
<feature type="repeat" description="WD" evidence="6">
    <location>
        <begin position="1197"/>
        <end position="1238"/>
    </location>
</feature>
<dbReference type="Gene3D" id="3.40.50.300">
    <property type="entry name" value="P-loop containing nucleotide triphosphate hydrolases"/>
    <property type="match status" value="1"/>
</dbReference>
<keyword evidence="9" id="KW-1185">Reference proteome</keyword>
<dbReference type="InterPro" id="IPR011047">
    <property type="entry name" value="Quinoprotein_ADH-like_sf"/>
</dbReference>
<dbReference type="InterPro" id="IPR011659">
    <property type="entry name" value="WD40"/>
</dbReference>
<sequence length="1407" mass="156644">MSGAEFVAVAAVASSIIGIAEGINKVVQAASDAEGLPKVFRRAQTKLEIISDILDATTEAFKNKPPDTGVESTVQKTVANCRESWKKLEGLFEKVIPEEDSTRMERYRKAAKILGKGSKVETLLKDLMENVRLLGTLKIMAQGKEEVIQTNPRIEKLEGHIADVAKWEPSLPDSLFDDGGSYTMQIFGSGHNVAQGEHALQFISRDYAVNIGALHGGYHTSNVFLDKAARTDSLDKACLRFLQCPDTWAIKNSLLKAKDGLVLKAIQWFFEVRKYIIWRESNEISLFHIKGGAGKGKTMLAIGIIEQLESLSSNASANVAITYFFCQNGNYELNTPQGIIKGLILRLVNQREEAAQVLRERWDPKTECFTDCKGTPPWQMLWFMFLKMLDDCKCSRVYVIVDALDECQDVDSFLEHLVQTGLNRPSKIKWLLTSRPLDAAWRELPVGSDLVLEDYEPAVAGGVAAYVTEKTNKLNNQKHYGIELRREIENQLIRKAEGSYMWVSLVYEKLKEVDRHDALVTIQDSPLGLPSFYKKALNQLNSGDPVLVMKCTRLLKVIMLAYRPLTMVELGTFLALSDEPDAVNMLIDRCSSFIKRQGFPEVMVEFVHQSARDYLAGLDGQSILGPDERYRHGEIALSCIKSLLQHLEIDLGSLLRPDSTREPRNNSLVSGISYAATFWSQHLKVAEGTTLIEDALGEQGKVGLFLRTKFLEWLECLSLLDRLPYAMDALKILMNATNSERNPFISSFVEHALSFLQQHYQTIKKWPLQLYSSTIVFSPRTSMIRSGNIDKLPVWLRKIPQAEDAQEYPTMSFALPYGCINGIALSPDGKILAAVSDDNAIILWDTANGEHRGTIECDRYYEEVVTTILFSPDGKQIVYGMRGVIRLCDVTTGRSREVINEEFTRLNNRTIAITFSPDGRQIAFGFGNIVKVCFITGGLRTTFTGHSGEVRAVAFSPDGLQVASTSGSDIELWDAETGASSLQWRLRPGFTCHALTFLSDGRQLAVTGYGGIELWSPRTGIFQGKLKAYSDGTRFDMAAFSSDGKQIATGCRFERNNIKLWNIVTIGSGMEPGGCSTSVKSLTFSPDGKQIVSLSESALKLWDATTGNIHKVLADEEHVAPAFSSDSRQIASVCRKRGAIMLWDPITGDCQKEFQNGTGTIITALAFSLDGKQIALGFEDGIIILRDTKTGEVEKKLKGHPETVLAVLFSPDGKWIASGSADSTTKLWHARTGNLERTFKTGADLGPVHEIAFSPDSKQIASKYRVYIKHWSIGAKSSKIQRWIGTNDYDSSPIGSFLIFPRNIEGSIKFSEDGRYIVTSHGRINTEEIRAYGPGCENLRDLGVYDDWIYYEDMGILRLPLHIESTNIICEVRDDIVAIGLEDGRVLIFNFNRELLYSVPHNPAYIP</sequence>
<evidence type="ECO:0000256" key="4">
    <source>
        <dbReference type="ARBA" id="ARBA00039789"/>
    </source>
</evidence>
<dbReference type="Pfam" id="PF07676">
    <property type="entry name" value="PD40"/>
    <property type="match status" value="1"/>
</dbReference>
<proteinExistence type="inferred from homology"/>
<dbReference type="Pfam" id="PF00400">
    <property type="entry name" value="WD40"/>
    <property type="match status" value="4"/>
</dbReference>
<gene>
    <name evidence="8" type="ORF">TWF730_006866</name>
</gene>
<dbReference type="GO" id="GO:0005634">
    <property type="term" value="C:nucleus"/>
    <property type="evidence" value="ECO:0007669"/>
    <property type="project" value="TreeGrafter"/>
</dbReference>
<keyword evidence="1 6" id="KW-0853">WD repeat</keyword>
<feature type="repeat" description="WD" evidence="6">
    <location>
        <begin position="943"/>
        <end position="983"/>
    </location>
</feature>
<reference evidence="8 9" key="1">
    <citation type="submission" date="2019-10" db="EMBL/GenBank/DDBJ databases">
        <authorList>
            <person name="Palmer J.M."/>
        </authorList>
    </citation>
    <scope>NUCLEOTIDE SEQUENCE [LARGE SCALE GENOMIC DNA]</scope>
    <source>
        <strain evidence="8 9">TWF730</strain>
    </source>
</reference>
<dbReference type="Pfam" id="PF17107">
    <property type="entry name" value="SesA"/>
    <property type="match status" value="1"/>
</dbReference>
<name>A0AAV9VIG9_9PEZI</name>
<dbReference type="InterPro" id="IPR056884">
    <property type="entry name" value="NPHP3-like_N"/>
</dbReference>
<dbReference type="PROSITE" id="PS50294">
    <property type="entry name" value="WD_REPEATS_REGION"/>
    <property type="match status" value="2"/>
</dbReference>
<dbReference type="InterPro" id="IPR001680">
    <property type="entry name" value="WD40_rpt"/>
</dbReference>
<dbReference type="InterPro" id="IPR027417">
    <property type="entry name" value="P-loop_NTPase"/>
</dbReference>
<evidence type="ECO:0000259" key="7">
    <source>
        <dbReference type="PROSITE" id="PS50837"/>
    </source>
</evidence>
<feature type="domain" description="NACHT" evidence="7">
    <location>
        <begin position="285"/>
        <end position="436"/>
    </location>
</feature>
<keyword evidence="2" id="KW-0677">Repeat</keyword>
<protein>
    <recommendedName>
        <fullName evidence="4">Mitochondrial division protein 1</fullName>
    </recommendedName>
</protein>
<dbReference type="Proteomes" id="UP001373714">
    <property type="component" value="Unassembled WGS sequence"/>
</dbReference>
<evidence type="ECO:0000256" key="5">
    <source>
        <dbReference type="ARBA" id="ARBA00043913"/>
    </source>
</evidence>
<evidence type="ECO:0000256" key="3">
    <source>
        <dbReference type="ARBA" id="ARBA00038415"/>
    </source>
</evidence>
<feature type="repeat" description="WD" evidence="6">
    <location>
        <begin position="820"/>
        <end position="854"/>
    </location>
</feature>
<comment type="caution">
    <text evidence="8">The sequence shown here is derived from an EMBL/GenBank/DDBJ whole genome shotgun (WGS) entry which is preliminary data.</text>
</comment>
<dbReference type="InterPro" id="IPR007111">
    <property type="entry name" value="NACHT_NTPase"/>
</dbReference>
<comment type="function">
    <text evidence="5">Involved in mitochondrial fission. Acts as an adapter protein required to form mitochondrial fission complexes. Formation of these complexes is required to promote constriction and fission of the mitochondrial compartment at a late step in mitochondrial division.</text>
</comment>
<dbReference type="PANTHER" id="PTHR22847:SF637">
    <property type="entry name" value="WD REPEAT DOMAIN 5B"/>
    <property type="match status" value="1"/>
</dbReference>
<dbReference type="InterPro" id="IPR019775">
    <property type="entry name" value="WD40_repeat_CS"/>
</dbReference>